<dbReference type="SMART" id="SM00671">
    <property type="entry name" value="SEL1"/>
    <property type="match status" value="1"/>
</dbReference>
<dbReference type="InterPro" id="IPR006597">
    <property type="entry name" value="Sel1-like"/>
</dbReference>
<dbReference type="PANTHER" id="PTHR11102:SF160">
    <property type="entry name" value="ERAD-ASSOCIATED E3 UBIQUITIN-PROTEIN LIGASE COMPONENT HRD3"/>
    <property type="match status" value="1"/>
</dbReference>
<reference evidence="2 3" key="1">
    <citation type="submission" date="2024-04" db="EMBL/GenBank/DDBJ databases">
        <title>Tritrichomonas musculus Genome.</title>
        <authorList>
            <person name="Alves-Ferreira E."/>
            <person name="Grigg M."/>
            <person name="Lorenzi H."/>
            <person name="Galac M."/>
        </authorList>
    </citation>
    <scope>NUCLEOTIDE SEQUENCE [LARGE SCALE GENOMIC DNA]</scope>
    <source>
        <strain evidence="2 3">EAF2021</strain>
    </source>
</reference>
<evidence type="ECO:0000313" key="3">
    <source>
        <dbReference type="Proteomes" id="UP001470230"/>
    </source>
</evidence>
<gene>
    <name evidence="2" type="ORF">M9Y10_030208</name>
</gene>
<organism evidence="2 3">
    <name type="scientific">Tritrichomonas musculus</name>
    <dbReference type="NCBI Taxonomy" id="1915356"/>
    <lineage>
        <taxon>Eukaryota</taxon>
        <taxon>Metamonada</taxon>
        <taxon>Parabasalia</taxon>
        <taxon>Tritrichomonadida</taxon>
        <taxon>Tritrichomonadidae</taxon>
        <taxon>Tritrichomonas</taxon>
    </lineage>
</organism>
<dbReference type="Gene3D" id="1.25.40.10">
    <property type="entry name" value="Tetratricopeptide repeat domain"/>
    <property type="match status" value="1"/>
</dbReference>
<proteinExistence type="inferred from homology"/>
<dbReference type="Pfam" id="PF08238">
    <property type="entry name" value="Sel1"/>
    <property type="match status" value="2"/>
</dbReference>
<comment type="caution">
    <text evidence="2">The sequence shown here is derived from an EMBL/GenBank/DDBJ whole genome shotgun (WGS) entry which is preliminary data.</text>
</comment>
<evidence type="ECO:0000313" key="2">
    <source>
        <dbReference type="EMBL" id="KAK8892954.1"/>
    </source>
</evidence>
<accession>A0ABR2KPI5</accession>
<comment type="similarity">
    <text evidence="1">Belongs to the sel-1 family.</text>
</comment>
<keyword evidence="3" id="KW-1185">Reference proteome</keyword>
<evidence type="ECO:0008006" key="4">
    <source>
        <dbReference type="Google" id="ProtNLM"/>
    </source>
</evidence>
<sequence>MIFSNEQNQESQQIAFKLADISADLGCAHAFNILAVYYKNGIGIESNIIMAAIYFKIAADKGIVSSMFQFANIMLKISQKEIGLTEFYNQLKKAKNIIQKIDGKSNKFYREIRYTLEAIENPNVALFVSEKYFEKAARNGNKEAEEIIKRINYDAKAKSSRFL</sequence>
<dbReference type="InterPro" id="IPR011990">
    <property type="entry name" value="TPR-like_helical_dom_sf"/>
</dbReference>
<name>A0ABR2KPI5_9EUKA</name>
<protein>
    <recommendedName>
        <fullName evidence="4">Sel1 repeat family protein</fullName>
    </recommendedName>
</protein>
<dbReference type="PANTHER" id="PTHR11102">
    <property type="entry name" value="SEL-1-LIKE PROTEIN"/>
    <property type="match status" value="1"/>
</dbReference>
<dbReference type="EMBL" id="JAPFFF010000004">
    <property type="protein sequence ID" value="KAK8892954.1"/>
    <property type="molecule type" value="Genomic_DNA"/>
</dbReference>
<evidence type="ECO:0000256" key="1">
    <source>
        <dbReference type="ARBA" id="ARBA00038101"/>
    </source>
</evidence>
<dbReference type="InterPro" id="IPR050767">
    <property type="entry name" value="Sel1_AlgK"/>
</dbReference>
<dbReference type="SUPFAM" id="SSF81901">
    <property type="entry name" value="HCP-like"/>
    <property type="match status" value="1"/>
</dbReference>
<dbReference type="Proteomes" id="UP001470230">
    <property type="component" value="Unassembled WGS sequence"/>
</dbReference>